<dbReference type="AlphaFoldDB" id="A0A167H4K2"/>
<evidence type="ECO:0000256" key="1">
    <source>
        <dbReference type="SAM" id="MobiDB-lite"/>
    </source>
</evidence>
<reference evidence="2 5" key="2">
    <citation type="submission" date="2016-10" db="EMBL/GenBank/DDBJ databases">
        <title>Hydorgenophaga sp. LPB0072 isolated from gastropod.</title>
        <authorList>
            <person name="Kim E."/>
            <person name="Yi H."/>
        </authorList>
    </citation>
    <scope>NUCLEOTIDE SEQUENCE [LARGE SCALE GENOMIC DNA]</scope>
    <source>
        <strain evidence="2 5">LPB0072</strain>
    </source>
</reference>
<dbReference type="STRING" id="1763535.LPB072_07980"/>
<evidence type="ECO:0000313" key="5">
    <source>
        <dbReference type="Proteomes" id="UP000185680"/>
    </source>
</evidence>
<dbReference type="EMBL" id="LVWD01000034">
    <property type="protein sequence ID" value="OAD40269.1"/>
    <property type="molecule type" value="Genomic_DNA"/>
</dbReference>
<name>A0A167H4K2_9BURK</name>
<feature type="region of interest" description="Disordered" evidence="1">
    <location>
        <begin position="98"/>
        <end position="121"/>
    </location>
</feature>
<evidence type="ECO:0000313" key="4">
    <source>
        <dbReference type="Proteomes" id="UP000185657"/>
    </source>
</evidence>
<proteinExistence type="predicted"/>
<sequence length="121" mass="13192">MKIQVNTGAHVDGHDRLAAHVSATVEQALGHFRDHITRVEVHLSDENGDKSGLHDHRCMLEARLENRQPVAVTEHAATQDQAVHGAAKKLAHLLDSTFGREQTARKKGPDAPTLATDLDQA</sequence>
<dbReference type="InterPro" id="IPR036567">
    <property type="entry name" value="RHF-like"/>
</dbReference>
<gene>
    <name evidence="2" type="ORF">LPB072_07980</name>
    <name evidence="3" type="ORF">LPB72_17475</name>
</gene>
<dbReference type="SUPFAM" id="SSF69754">
    <property type="entry name" value="Ribosome binding protein Y (YfiA homologue)"/>
    <property type="match status" value="1"/>
</dbReference>
<evidence type="ECO:0000313" key="2">
    <source>
        <dbReference type="EMBL" id="AOW15482.1"/>
    </source>
</evidence>
<dbReference type="Proteomes" id="UP000185680">
    <property type="component" value="Chromosome"/>
</dbReference>
<accession>A0A167H4K2</accession>
<dbReference type="RefSeq" id="WP_066094770.1">
    <property type="nucleotide sequence ID" value="NZ_CP017476.1"/>
</dbReference>
<keyword evidence="4" id="KW-1185">Reference proteome</keyword>
<protein>
    <submittedName>
        <fullName evidence="2">Ribosomal subunit interface protein</fullName>
    </submittedName>
</protein>
<dbReference type="Pfam" id="PF02482">
    <property type="entry name" value="Ribosomal_S30AE"/>
    <property type="match status" value="1"/>
</dbReference>
<dbReference type="EMBL" id="CP017476">
    <property type="protein sequence ID" value="AOW15482.1"/>
    <property type="molecule type" value="Genomic_DNA"/>
</dbReference>
<organism evidence="2 5">
    <name type="scientific">Hydrogenophaga crassostreae</name>
    <dbReference type="NCBI Taxonomy" id="1763535"/>
    <lineage>
        <taxon>Bacteria</taxon>
        <taxon>Pseudomonadati</taxon>
        <taxon>Pseudomonadota</taxon>
        <taxon>Betaproteobacteria</taxon>
        <taxon>Burkholderiales</taxon>
        <taxon>Comamonadaceae</taxon>
        <taxon>Hydrogenophaga</taxon>
    </lineage>
</organism>
<dbReference type="Proteomes" id="UP000185657">
    <property type="component" value="Unassembled WGS sequence"/>
</dbReference>
<evidence type="ECO:0000313" key="3">
    <source>
        <dbReference type="EMBL" id="OAD40269.1"/>
    </source>
</evidence>
<reference evidence="3 4" key="1">
    <citation type="submission" date="2016-02" db="EMBL/GenBank/DDBJ databases">
        <title>Draft genome sequence of Hydrogenophaga sp. LPB0072.</title>
        <authorList>
            <person name="Shin S.-K."/>
            <person name="Yi H."/>
        </authorList>
    </citation>
    <scope>NUCLEOTIDE SEQUENCE [LARGE SCALE GENOMIC DNA]</scope>
    <source>
        <strain evidence="3 4">LPB0072</strain>
    </source>
</reference>
<dbReference type="KEGG" id="hyl:LPB072_07980"/>
<dbReference type="OrthoDB" id="121633at2"/>
<dbReference type="Gene3D" id="3.30.160.100">
    <property type="entry name" value="Ribosome hibernation promotion factor-like"/>
    <property type="match status" value="1"/>
</dbReference>
<dbReference type="InterPro" id="IPR003489">
    <property type="entry name" value="RHF/RaiA"/>
</dbReference>